<sequence>MVQVQLTRFSRRIKLCRLHDVMRVLCLLKAQEENFLKVVRVEAFDNQQLKWENSASSSSSSPWTKIHRLAVYYLGDHDANNIRREYINLEELTNHHHLRSCQFYFFGNDLEISGWEQIKSLFKGFKLLRILDVEGIYIGVKGKRKLPRDIGNLFHLRYLNINESWIESVPSSIGNLRFLQTLDLRVYADEVTIEIPNVLCTLEQLRHLYLPYVIKLTGTSKLRLDGLSKLETLKAFVTEYCDVRCFPKPTNLRQVEVLSEDHKDLAVILKSPILLNNSNSLLLPSLSFSIVGDFKTEEEQSLLRQLLGCHHLRKLFLDGSFNRANKLPDQFPPNLTKLRLWDTKLEEDPMPTLEKLPNLRSLSLGFNSYIGNEMVCSSGPSSISGGGGGGGYGGCDSGGFPKLKSLALVNIRNLEEWRVEQGAMPCLFRLDIFNCKKLKEIPDGLRFITTLRELEITRVSEALRDRVREGGEDFDKVKHVPSIEIH</sequence>
<reference evidence="1 2" key="1">
    <citation type="journal article" date="2022" name="Plant J.">
        <title>Chromosome-level genome of Camellia lanceoleosa provides a valuable resource for understanding genome evolution and self-incompatibility.</title>
        <authorList>
            <person name="Gong W."/>
            <person name="Xiao S."/>
            <person name="Wang L."/>
            <person name="Liao Z."/>
            <person name="Chang Y."/>
            <person name="Mo W."/>
            <person name="Hu G."/>
            <person name="Li W."/>
            <person name="Zhao G."/>
            <person name="Zhu H."/>
            <person name="Hu X."/>
            <person name="Ji K."/>
            <person name="Xiang X."/>
            <person name="Song Q."/>
            <person name="Yuan D."/>
            <person name="Jin S."/>
            <person name="Zhang L."/>
        </authorList>
    </citation>
    <scope>NUCLEOTIDE SEQUENCE [LARGE SCALE GENOMIC DNA]</scope>
    <source>
        <strain evidence="1">SQ_2022a</strain>
    </source>
</reference>
<keyword evidence="2" id="KW-1185">Reference proteome</keyword>
<name>A0ACC0IIX0_9ERIC</name>
<gene>
    <name evidence="1" type="ORF">LOK49_LG02G03811</name>
</gene>
<comment type="caution">
    <text evidence="1">The sequence shown here is derived from an EMBL/GenBank/DDBJ whole genome shotgun (WGS) entry which is preliminary data.</text>
</comment>
<evidence type="ECO:0000313" key="1">
    <source>
        <dbReference type="EMBL" id="KAI8025306.1"/>
    </source>
</evidence>
<evidence type="ECO:0000313" key="2">
    <source>
        <dbReference type="Proteomes" id="UP001060215"/>
    </source>
</evidence>
<protein>
    <submittedName>
        <fullName evidence="1">Disease resistance RPP8-like protein 2</fullName>
    </submittedName>
</protein>
<proteinExistence type="predicted"/>
<dbReference type="Proteomes" id="UP001060215">
    <property type="component" value="Chromosome 3"/>
</dbReference>
<dbReference type="EMBL" id="CM045760">
    <property type="protein sequence ID" value="KAI8025306.1"/>
    <property type="molecule type" value="Genomic_DNA"/>
</dbReference>
<accession>A0ACC0IIX0</accession>
<organism evidence="1 2">
    <name type="scientific">Camellia lanceoleosa</name>
    <dbReference type="NCBI Taxonomy" id="1840588"/>
    <lineage>
        <taxon>Eukaryota</taxon>
        <taxon>Viridiplantae</taxon>
        <taxon>Streptophyta</taxon>
        <taxon>Embryophyta</taxon>
        <taxon>Tracheophyta</taxon>
        <taxon>Spermatophyta</taxon>
        <taxon>Magnoliopsida</taxon>
        <taxon>eudicotyledons</taxon>
        <taxon>Gunneridae</taxon>
        <taxon>Pentapetalae</taxon>
        <taxon>asterids</taxon>
        <taxon>Ericales</taxon>
        <taxon>Theaceae</taxon>
        <taxon>Camellia</taxon>
    </lineage>
</organism>